<protein>
    <submittedName>
        <fullName evidence="2">DNA internalization-related competence protein ComEC/Rec2</fullName>
    </submittedName>
</protein>
<proteinExistence type="predicted"/>
<dbReference type="InterPro" id="IPR001279">
    <property type="entry name" value="Metallo-B-lactamas"/>
</dbReference>
<organism evidence="2 3">
    <name type="scientific">Empedobacter falsenii</name>
    <dbReference type="NCBI Taxonomy" id="343874"/>
    <lineage>
        <taxon>Bacteria</taxon>
        <taxon>Pseudomonadati</taxon>
        <taxon>Bacteroidota</taxon>
        <taxon>Flavobacteriia</taxon>
        <taxon>Flavobacteriales</taxon>
        <taxon>Weeksellaceae</taxon>
        <taxon>Empedobacter</taxon>
    </lineage>
</organism>
<dbReference type="Gene3D" id="3.60.15.10">
    <property type="entry name" value="Ribonuclease Z/Hydroxyacylglutathione hydrolase-like"/>
    <property type="match status" value="1"/>
</dbReference>
<sequence>MKVSIFPASNGDSFIVETKGDSAILIDGGYVSTYKNYIKPKLLELKEANKNLSHLIVTHIDGDHISGIIKFIEENKQNEIIEVKNIWHNSYVHLKSIDDGLFFKGKPIDNMPINYLLKDEVDETKDKNISAVQGSTLASLIKKFGHQTNALFDGNSVSVDIKKKIEVDNVAFKILSPNTEKLLKLKKYWKLEIYKKNYSSDDSLKDFDEEVFECILSLEKEKKRLAKKNITAKSSINIENLASEIFVEDDTATNGSSMAFVLEHDNFNLLFLGDSHPSTIINSLKKHYTADEFPVKFDLIKISHHGSKNNTCPELLNYIDSENYIISTNGSSHNHPDMETIARIIIRKTNFTRKLYFNYPLDSIEPFKDKSLKEKYNYEIIETPYNKSLEISL</sequence>
<reference evidence="2 3" key="1">
    <citation type="submission" date="2018-06" db="EMBL/GenBank/DDBJ databases">
        <authorList>
            <consortium name="Pathogen Informatics"/>
            <person name="Doyle S."/>
        </authorList>
    </citation>
    <scope>NUCLEOTIDE SEQUENCE [LARGE SCALE GENOMIC DNA]</scope>
    <source>
        <strain evidence="2 3">NCTC13456</strain>
    </source>
</reference>
<evidence type="ECO:0000313" key="3">
    <source>
        <dbReference type="Proteomes" id="UP000254737"/>
    </source>
</evidence>
<dbReference type="AlphaFoldDB" id="A0A376GF94"/>
<evidence type="ECO:0000259" key="1">
    <source>
        <dbReference type="Pfam" id="PF00753"/>
    </source>
</evidence>
<dbReference type="PANTHER" id="PTHR30619:SF1">
    <property type="entry name" value="RECOMBINATION PROTEIN 2"/>
    <property type="match status" value="1"/>
</dbReference>
<name>A0A376GF94_9FLAO</name>
<dbReference type="SUPFAM" id="SSF56281">
    <property type="entry name" value="Metallo-hydrolase/oxidoreductase"/>
    <property type="match status" value="1"/>
</dbReference>
<dbReference type="InterPro" id="IPR036866">
    <property type="entry name" value="RibonucZ/Hydroxyglut_hydro"/>
</dbReference>
<dbReference type="PANTHER" id="PTHR30619">
    <property type="entry name" value="DNA INTERNALIZATION/COMPETENCE PROTEIN COMEC/REC2"/>
    <property type="match status" value="1"/>
</dbReference>
<dbReference type="Proteomes" id="UP000254737">
    <property type="component" value="Unassembled WGS sequence"/>
</dbReference>
<dbReference type="EMBL" id="UFXS01000001">
    <property type="protein sequence ID" value="STD58560.1"/>
    <property type="molecule type" value="Genomic_DNA"/>
</dbReference>
<dbReference type="Pfam" id="PF00753">
    <property type="entry name" value="Lactamase_B"/>
    <property type="match status" value="1"/>
</dbReference>
<evidence type="ECO:0000313" key="2">
    <source>
        <dbReference type="EMBL" id="STD58560.1"/>
    </source>
</evidence>
<dbReference type="RefSeq" id="WP_115000496.1">
    <property type="nucleotide sequence ID" value="NZ_UFXS01000001.1"/>
</dbReference>
<dbReference type="InterPro" id="IPR052159">
    <property type="entry name" value="Competence_DNA_uptake"/>
</dbReference>
<gene>
    <name evidence="2" type="ORF">NCTC13456_02184</name>
</gene>
<accession>A0A376GF94</accession>
<feature type="domain" description="Metallo-beta-lactamase" evidence="1">
    <location>
        <begin position="10"/>
        <end position="83"/>
    </location>
</feature>